<evidence type="ECO:0000313" key="3">
    <source>
        <dbReference type="Proteomes" id="UP001059576"/>
    </source>
</evidence>
<organism evidence="2 3">
    <name type="scientific">Mycoplasmopsis equigenitalium</name>
    <dbReference type="NCBI Taxonomy" id="114883"/>
    <lineage>
        <taxon>Bacteria</taxon>
        <taxon>Bacillati</taxon>
        <taxon>Mycoplasmatota</taxon>
        <taxon>Mycoplasmoidales</taxon>
        <taxon>Metamycoplasmataceae</taxon>
        <taxon>Mycoplasmopsis</taxon>
    </lineage>
</organism>
<proteinExistence type="predicted"/>
<gene>
    <name evidence="2" type="ORF">NPA09_03085</name>
</gene>
<dbReference type="Proteomes" id="UP001059576">
    <property type="component" value="Chromosome"/>
</dbReference>
<accession>A0ABY5J0R9</accession>
<name>A0ABY5J0R9_9BACT</name>
<sequence>MKKLFKIALPFIQYHIRYIESKDSEFEELDFFILCTLYENLEQKDSLFFELIMKKFGLNEKFNNFIIKRIQDLFELEFIKNNNPEINLEELMIGNVELHPLILKRFKNSNTRGIKKETIQENIYFYKSPISDKIKNEPRTKPVINTKYEDEKINDKFPNSASNKEILESYNEVIENKCIEKNRELFDSKLIEAKIVFLEKEISFVLNFDANKNNIILSYGDVASEILCKEISENIEKYNFIVKQLNKQILTNFDDESLKKLVEVPLDSRLDIDDLFVYNEKFNKINEKLEQIRNFFQNDEFIYFEGKWHSIYKQTFNLIIENEATKIENHRSTIILVPNTEDEKSEIYEKYYNIWAKNLSNNFLSKILDINDHNLTSFIIKRIYDDINTFSLKELHIVINELDENKKYDRAKFVDHLNPIKYFENGFDKLLYVPFLDITKNLIHNNKTNDNVKTIIFKNIALVEKLNINMFIDILNIYYFSFDSKDTVEQLKNTNLYKSYESIKSEISKALQLETNDLQKLDIKINSLNSKIERELYGFKVREMEQILEKREAIKMNDLKELKKSYKDEALEMFKVVEGALKDRKGKDMSEKIDSANLSNKEKNDLHKLRKIRNDISHNQNNPKNNVNMWDYEEAKKKYEELKKILENIKNIIASYEKQKRKEK</sequence>
<evidence type="ECO:0000313" key="2">
    <source>
        <dbReference type="EMBL" id="UUD36857.1"/>
    </source>
</evidence>
<feature type="coiled-coil region" evidence="1">
    <location>
        <begin position="629"/>
        <end position="662"/>
    </location>
</feature>
<reference evidence="2" key="1">
    <citation type="submission" date="2022-07" db="EMBL/GenBank/DDBJ databases">
        <title>Complete genome of Mycoplasma equigenitalium type strain T37.</title>
        <authorList>
            <person name="Spergser J."/>
        </authorList>
    </citation>
    <scope>NUCLEOTIDE SEQUENCE</scope>
    <source>
        <strain evidence="2">T37</strain>
    </source>
</reference>
<keyword evidence="1" id="KW-0175">Coiled coil</keyword>
<evidence type="ECO:0008006" key="4">
    <source>
        <dbReference type="Google" id="ProtNLM"/>
    </source>
</evidence>
<evidence type="ECO:0000256" key="1">
    <source>
        <dbReference type="SAM" id="Coils"/>
    </source>
</evidence>
<dbReference type="EMBL" id="CP101808">
    <property type="protein sequence ID" value="UUD36857.1"/>
    <property type="molecule type" value="Genomic_DNA"/>
</dbReference>
<protein>
    <recommendedName>
        <fullName evidence="4">RiboL-PSP-HEPN domain-containing protein</fullName>
    </recommendedName>
</protein>
<dbReference type="RefSeq" id="WP_129722958.1">
    <property type="nucleotide sequence ID" value="NZ_CP101808.1"/>
</dbReference>
<keyword evidence="3" id="KW-1185">Reference proteome</keyword>